<accession>A0A917EVY8</accession>
<dbReference type="InterPro" id="IPR023186">
    <property type="entry name" value="IUNH"/>
</dbReference>
<evidence type="ECO:0000259" key="3">
    <source>
        <dbReference type="Pfam" id="PF01156"/>
    </source>
</evidence>
<dbReference type="GO" id="GO:0005829">
    <property type="term" value="C:cytosol"/>
    <property type="evidence" value="ECO:0007669"/>
    <property type="project" value="TreeGrafter"/>
</dbReference>
<dbReference type="GO" id="GO:0006152">
    <property type="term" value="P:purine nucleoside catabolic process"/>
    <property type="evidence" value="ECO:0007669"/>
    <property type="project" value="TreeGrafter"/>
</dbReference>
<sequence length="310" mass="34285">MKKVLIIADPGVDDSFAIMYALLHPEIEVVGIVCDYGNVSQKDAIRNTKLLLKIADQEDIPIILGADRPLTGEAPQYFYDIHGDYGLGGFVPDSPASIKVYPFTKMYELIDEHGKDLTVVNLSRLSTLALMYFHPESNIDQVDQVLIMGGAFHVPGNVTPLAEANIYGDPQAAKVVAKHGQNITFIPLNVSNRAIITNDDISHLTQNSISPYSSILEPIMSYYSKQYENLIPGINGAPLHDVTLFSYLLNQDRYLTVDRQVQVIVDGPSKGLTHADFRPVPKVIGKAPIHTIVVDFDPSFFVKDFIEIMS</sequence>
<evidence type="ECO:0000256" key="2">
    <source>
        <dbReference type="ARBA" id="ARBA00023295"/>
    </source>
</evidence>
<evidence type="ECO:0000313" key="4">
    <source>
        <dbReference type="EMBL" id="GGF13093.1"/>
    </source>
</evidence>
<evidence type="ECO:0000313" key="5">
    <source>
        <dbReference type="Proteomes" id="UP000660110"/>
    </source>
</evidence>
<gene>
    <name evidence="4" type="ORF">GCM10010954_09760</name>
</gene>
<name>A0A917EVY8_HALAA</name>
<dbReference type="GO" id="GO:0008477">
    <property type="term" value="F:purine nucleosidase activity"/>
    <property type="evidence" value="ECO:0007669"/>
    <property type="project" value="TreeGrafter"/>
</dbReference>
<dbReference type="PANTHER" id="PTHR12304">
    <property type="entry name" value="INOSINE-URIDINE PREFERRING NUCLEOSIDE HYDROLASE"/>
    <property type="match status" value="1"/>
</dbReference>
<dbReference type="PANTHER" id="PTHR12304:SF4">
    <property type="entry name" value="URIDINE NUCLEOSIDASE"/>
    <property type="match status" value="1"/>
</dbReference>
<dbReference type="RefSeq" id="WP_188376329.1">
    <property type="nucleotide sequence ID" value="NZ_BMEL01000001.1"/>
</dbReference>
<dbReference type="AlphaFoldDB" id="A0A917EVY8"/>
<dbReference type="CDD" id="cd00455">
    <property type="entry name" value="nuc_hydro"/>
    <property type="match status" value="1"/>
</dbReference>
<dbReference type="Pfam" id="PF01156">
    <property type="entry name" value="IU_nuc_hydro"/>
    <property type="match status" value="1"/>
</dbReference>
<keyword evidence="5" id="KW-1185">Reference proteome</keyword>
<dbReference type="InterPro" id="IPR036452">
    <property type="entry name" value="Ribo_hydro-like"/>
</dbReference>
<keyword evidence="2" id="KW-0326">Glycosidase</keyword>
<reference evidence="4" key="2">
    <citation type="submission" date="2020-09" db="EMBL/GenBank/DDBJ databases">
        <authorList>
            <person name="Sun Q."/>
            <person name="Zhou Y."/>
        </authorList>
    </citation>
    <scope>NUCLEOTIDE SEQUENCE</scope>
    <source>
        <strain evidence="4">CGMCC 1.12153</strain>
    </source>
</reference>
<keyword evidence="1 4" id="KW-0378">Hydrolase</keyword>
<dbReference type="InterPro" id="IPR001910">
    <property type="entry name" value="Inosine/uridine_hydrolase_dom"/>
</dbReference>
<protein>
    <submittedName>
        <fullName evidence="4">Nucleoside hydrolase</fullName>
    </submittedName>
</protein>
<evidence type="ECO:0000256" key="1">
    <source>
        <dbReference type="ARBA" id="ARBA00022801"/>
    </source>
</evidence>
<comment type="caution">
    <text evidence="4">The sequence shown here is derived from an EMBL/GenBank/DDBJ whole genome shotgun (WGS) entry which is preliminary data.</text>
</comment>
<feature type="domain" description="Inosine/uridine-preferring nucleoside hydrolase" evidence="3">
    <location>
        <begin position="8"/>
        <end position="302"/>
    </location>
</feature>
<organism evidence="4 5">
    <name type="scientific">Halobacillus andaensis</name>
    <dbReference type="NCBI Taxonomy" id="1176239"/>
    <lineage>
        <taxon>Bacteria</taxon>
        <taxon>Bacillati</taxon>
        <taxon>Bacillota</taxon>
        <taxon>Bacilli</taxon>
        <taxon>Bacillales</taxon>
        <taxon>Bacillaceae</taxon>
        <taxon>Halobacillus</taxon>
    </lineage>
</organism>
<dbReference type="Gene3D" id="3.90.245.10">
    <property type="entry name" value="Ribonucleoside hydrolase-like"/>
    <property type="match status" value="1"/>
</dbReference>
<proteinExistence type="predicted"/>
<dbReference type="EMBL" id="BMEL01000001">
    <property type="protein sequence ID" value="GGF13093.1"/>
    <property type="molecule type" value="Genomic_DNA"/>
</dbReference>
<reference evidence="4" key="1">
    <citation type="journal article" date="2014" name="Int. J. Syst. Evol. Microbiol.">
        <title>Complete genome sequence of Corynebacterium casei LMG S-19264T (=DSM 44701T), isolated from a smear-ripened cheese.</title>
        <authorList>
            <consortium name="US DOE Joint Genome Institute (JGI-PGF)"/>
            <person name="Walter F."/>
            <person name="Albersmeier A."/>
            <person name="Kalinowski J."/>
            <person name="Ruckert C."/>
        </authorList>
    </citation>
    <scope>NUCLEOTIDE SEQUENCE</scope>
    <source>
        <strain evidence="4">CGMCC 1.12153</strain>
    </source>
</reference>
<dbReference type="SUPFAM" id="SSF53590">
    <property type="entry name" value="Nucleoside hydrolase"/>
    <property type="match status" value="1"/>
</dbReference>
<dbReference type="Proteomes" id="UP000660110">
    <property type="component" value="Unassembled WGS sequence"/>
</dbReference>